<protein>
    <submittedName>
        <fullName evidence="2">DUF1127 domain-containing protein</fullName>
    </submittedName>
</protein>
<dbReference type="Proteomes" id="UP000655420">
    <property type="component" value="Unassembled WGS sequence"/>
</dbReference>
<evidence type="ECO:0000259" key="1">
    <source>
        <dbReference type="Pfam" id="PF06568"/>
    </source>
</evidence>
<dbReference type="Pfam" id="PF06568">
    <property type="entry name" value="YjiS-like"/>
    <property type="match status" value="1"/>
</dbReference>
<evidence type="ECO:0000313" key="2">
    <source>
        <dbReference type="EMBL" id="MBK0399339.1"/>
    </source>
</evidence>
<name>A0A8J7M859_9RHOB</name>
<sequence length="72" mass="7882">MAITTNNQTTLPLGAITLYRAVSVASDIISRAQAWRDARRTARILNGLSSRQLEDIGLTRADIETLISKGRV</sequence>
<dbReference type="EMBL" id="JAEHHL010000005">
    <property type="protein sequence ID" value="MBK0399339.1"/>
    <property type="molecule type" value="Genomic_DNA"/>
</dbReference>
<dbReference type="AlphaFoldDB" id="A0A8J7M859"/>
<dbReference type="InterPro" id="IPR009506">
    <property type="entry name" value="YjiS-like"/>
</dbReference>
<keyword evidence="3" id="KW-1185">Reference proteome</keyword>
<reference evidence="2" key="1">
    <citation type="submission" date="2020-12" db="EMBL/GenBank/DDBJ databases">
        <title>Bacterial taxonomy.</title>
        <authorList>
            <person name="Pan X."/>
        </authorList>
    </citation>
    <scope>NUCLEOTIDE SEQUENCE</scope>
    <source>
        <strain evidence="2">M0105</strain>
    </source>
</reference>
<proteinExistence type="predicted"/>
<feature type="domain" description="YjiS-like" evidence="1">
    <location>
        <begin position="29"/>
        <end position="64"/>
    </location>
</feature>
<evidence type="ECO:0000313" key="3">
    <source>
        <dbReference type="Proteomes" id="UP000655420"/>
    </source>
</evidence>
<dbReference type="RefSeq" id="WP_200609527.1">
    <property type="nucleotide sequence ID" value="NZ_JAEHHL010000005.1"/>
</dbReference>
<comment type="caution">
    <text evidence="2">The sequence shown here is derived from an EMBL/GenBank/DDBJ whole genome shotgun (WGS) entry which is preliminary data.</text>
</comment>
<organism evidence="2 3">
    <name type="scientific">Thermohalobaculum xanthum</name>
    <dbReference type="NCBI Taxonomy" id="2753746"/>
    <lineage>
        <taxon>Bacteria</taxon>
        <taxon>Pseudomonadati</taxon>
        <taxon>Pseudomonadota</taxon>
        <taxon>Alphaproteobacteria</taxon>
        <taxon>Rhodobacterales</taxon>
        <taxon>Paracoccaceae</taxon>
        <taxon>Thermohalobaculum</taxon>
    </lineage>
</organism>
<accession>A0A8J7M859</accession>
<gene>
    <name evidence="2" type="ORF">H0I76_09070</name>
</gene>